<dbReference type="PANTHER" id="PTHR42057">
    <property type="entry name" value="F-BOX DOMAIN PROTEIN (AFU_ORTHOLOGUE AFUA_4G00200)"/>
    <property type="match status" value="1"/>
</dbReference>
<reference evidence="2 3" key="1">
    <citation type="journal article" date="2014" name="Genome Announc.">
        <title>Draft genome sequence of Sclerotinia borealis, a psychrophilic plant pathogenic fungus.</title>
        <authorList>
            <person name="Mardanov A.V."/>
            <person name="Beletsky A.V."/>
            <person name="Kadnikov V.V."/>
            <person name="Ignatov A.N."/>
            <person name="Ravin N.V."/>
        </authorList>
    </citation>
    <scope>NUCLEOTIDE SEQUENCE [LARGE SCALE GENOMIC DNA]</scope>
    <source>
        <strain evidence="3">F-4157</strain>
    </source>
</reference>
<gene>
    <name evidence="2" type="ORF">SBOR_4422</name>
</gene>
<feature type="compositionally biased region" description="Acidic residues" evidence="1">
    <location>
        <begin position="56"/>
        <end position="74"/>
    </location>
</feature>
<keyword evidence="3" id="KW-1185">Reference proteome</keyword>
<dbReference type="SUPFAM" id="SSF52047">
    <property type="entry name" value="RNI-like"/>
    <property type="match status" value="1"/>
</dbReference>
<dbReference type="EMBL" id="AYSA01000203">
    <property type="protein sequence ID" value="ESZ95191.1"/>
    <property type="molecule type" value="Genomic_DNA"/>
</dbReference>
<feature type="region of interest" description="Disordered" evidence="1">
    <location>
        <begin position="55"/>
        <end position="74"/>
    </location>
</feature>
<dbReference type="Proteomes" id="UP000019487">
    <property type="component" value="Unassembled WGS sequence"/>
</dbReference>
<proteinExistence type="predicted"/>
<name>W9CH40_SCLBF</name>
<evidence type="ECO:0008006" key="4">
    <source>
        <dbReference type="Google" id="ProtNLM"/>
    </source>
</evidence>
<evidence type="ECO:0000256" key="1">
    <source>
        <dbReference type="SAM" id="MobiDB-lite"/>
    </source>
</evidence>
<dbReference type="AlphaFoldDB" id="W9CH40"/>
<accession>W9CH40</accession>
<protein>
    <recommendedName>
        <fullName evidence="4">F-box domain-containing protein</fullName>
    </recommendedName>
</protein>
<dbReference type="HOGENOM" id="CLU_547650_0_0_1"/>
<dbReference type="OrthoDB" id="3140657at2759"/>
<evidence type="ECO:0000313" key="3">
    <source>
        <dbReference type="Proteomes" id="UP000019487"/>
    </source>
</evidence>
<feature type="compositionally biased region" description="Acidic residues" evidence="1">
    <location>
        <begin position="450"/>
        <end position="463"/>
    </location>
</feature>
<dbReference type="InterPro" id="IPR032675">
    <property type="entry name" value="LRR_dom_sf"/>
</dbReference>
<sequence>MNKVSAEVIRLIIAKVEDFRDLKALRFVSKSVSVPATEELFSYCSLYLQGLHAQEGDDGREDVEEDNGEEQEGEVIGEMASTIKSRSKTDMEARTNLEKVLSVSHLKQAIYTIRYITNLDPNLSMDEYNEDSQPFSAFTTPMRNLVENSVPIGRKKMVGSFILLEHKIAMNIALLFLRRKLFAALNNPKFPTPDFTTLSLKNLQNVNDPILTKSENFLAVLNRITNLRIRVVVEYDEASPASSWGFAPMHDFFTQFPSTWLAPCTQNLTSLTLHCCEFWGYFPRCDWRDVHFPQLKKLELGNYTFSHDWQLDWILSHGDTLEVLVLNNCPIVSAIRQFGDASEEKYVMEPTKDSGSENVWYYRTKWADHFRKMQDSILKLRLLQIGTGTWLHGKGFDCAEMELVEVSGVPKDLGSYYNSYKPPPKFPYTYFNRGLGPSPWVGTEDFSKDSDDEESTVSEDGDEKDISISVNNDPTFEAERDQSGFDELMTSIGSRLQQ</sequence>
<organism evidence="2 3">
    <name type="scientific">Sclerotinia borealis (strain F-4128)</name>
    <dbReference type="NCBI Taxonomy" id="1432307"/>
    <lineage>
        <taxon>Eukaryota</taxon>
        <taxon>Fungi</taxon>
        <taxon>Dikarya</taxon>
        <taxon>Ascomycota</taxon>
        <taxon>Pezizomycotina</taxon>
        <taxon>Leotiomycetes</taxon>
        <taxon>Helotiales</taxon>
        <taxon>Sclerotiniaceae</taxon>
        <taxon>Sclerotinia</taxon>
    </lineage>
</organism>
<evidence type="ECO:0000313" key="2">
    <source>
        <dbReference type="EMBL" id="ESZ95191.1"/>
    </source>
</evidence>
<dbReference type="PANTHER" id="PTHR42057:SF2">
    <property type="entry name" value="F-BOX DOMAIN PROTEIN (AFU_ORTHOLOGUE AFUA_4G00200)-RELATED"/>
    <property type="match status" value="1"/>
</dbReference>
<feature type="region of interest" description="Disordered" evidence="1">
    <location>
        <begin position="442"/>
        <end position="484"/>
    </location>
</feature>
<comment type="caution">
    <text evidence="2">The sequence shown here is derived from an EMBL/GenBank/DDBJ whole genome shotgun (WGS) entry which is preliminary data.</text>
</comment>
<dbReference type="Gene3D" id="3.80.10.10">
    <property type="entry name" value="Ribonuclease Inhibitor"/>
    <property type="match status" value="1"/>
</dbReference>